<dbReference type="WBParaSite" id="TCNE_0001643001-mRNA-1">
    <property type="protein sequence ID" value="TCNE_0001643001-mRNA-1"/>
    <property type="gene ID" value="TCNE_0001643001"/>
</dbReference>
<feature type="compositionally biased region" description="Basic and acidic residues" evidence="1">
    <location>
        <begin position="1"/>
        <end position="21"/>
    </location>
</feature>
<dbReference type="EMBL" id="UYWY01023582">
    <property type="protein sequence ID" value="VDM47750.1"/>
    <property type="molecule type" value="Genomic_DNA"/>
</dbReference>
<keyword evidence="4" id="KW-1185">Reference proteome</keyword>
<gene>
    <name evidence="3" type="ORF">TCNE_LOCUS16429</name>
</gene>
<dbReference type="AlphaFoldDB" id="A0A183V6Q9"/>
<proteinExistence type="predicted"/>
<accession>A0A183V6Q9</accession>
<organism evidence="4 5">
    <name type="scientific">Toxocara canis</name>
    <name type="common">Canine roundworm</name>
    <dbReference type="NCBI Taxonomy" id="6265"/>
    <lineage>
        <taxon>Eukaryota</taxon>
        <taxon>Metazoa</taxon>
        <taxon>Ecdysozoa</taxon>
        <taxon>Nematoda</taxon>
        <taxon>Chromadorea</taxon>
        <taxon>Rhabditida</taxon>
        <taxon>Spirurina</taxon>
        <taxon>Ascaridomorpha</taxon>
        <taxon>Ascaridoidea</taxon>
        <taxon>Toxocaridae</taxon>
        <taxon>Toxocara</taxon>
    </lineage>
</organism>
<evidence type="ECO:0000256" key="1">
    <source>
        <dbReference type="SAM" id="MobiDB-lite"/>
    </source>
</evidence>
<keyword evidence="2" id="KW-0812">Transmembrane</keyword>
<keyword evidence="2" id="KW-1133">Transmembrane helix</keyword>
<dbReference type="Proteomes" id="UP000050794">
    <property type="component" value="Unassembled WGS sequence"/>
</dbReference>
<name>A0A183V6Q9_TOXCA</name>
<sequence>MRSSDVKGDNKVAEAAKEEKGNAISAEPDIDAKKAEEANKHRKLFLECGKELRYIYVIRGVGAGIIMLGTVIIFVSALLFYRQAHCDVQWSQWTPCTDLTDVSTVRVIFQAIISEMISTVHSSFLFFLLNP</sequence>
<reference evidence="3 4" key="2">
    <citation type="submission" date="2018-11" db="EMBL/GenBank/DDBJ databases">
        <authorList>
            <consortium name="Pathogen Informatics"/>
        </authorList>
    </citation>
    <scope>NUCLEOTIDE SEQUENCE [LARGE SCALE GENOMIC DNA]</scope>
</reference>
<feature type="region of interest" description="Disordered" evidence="1">
    <location>
        <begin position="1"/>
        <end position="28"/>
    </location>
</feature>
<evidence type="ECO:0000313" key="3">
    <source>
        <dbReference type="EMBL" id="VDM47750.1"/>
    </source>
</evidence>
<evidence type="ECO:0000256" key="2">
    <source>
        <dbReference type="SAM" id="Phobius"/>
    </source>
</evidence>
<keyword evidence="2" id="KW-0472">Membrane</keyword>
<evidence type="ECO:0000313" key="5">
    <source>
        <dbReference type="WBParaSite" id="TCNE_0001643001-mRNA-1"/>
    </source>
</evidence>
<protein>
    <submittedName>
        <fullName evidence="5">Cation-transporting ATPase</fullName>
    </submittedName>
</protein>
<reference evidence="5" key="1">
    <citation type="submission" date="2016-06" db="UniProtKB">
        <authorList>
            <consortium name="WormBaseParasite"/>
        </authorList>
    </citation>
    <scope>IDENTIFICATION</scope>
</reference>
<feature type="transmembrane region" description="Helical" evidence="2">
    <location>
        <begin position="107"/>
        <end position="129"/>
    </location>
</feature>
<feature type="transmembrane region" description="Helical" evidence="2">
    <location>
        <begin position="56"/>
        <end position="81"/>
    </location>
</feature>
<evidence type="ECO:0000313" key="4">
    <source>
        <dbReference type="Proteomes" id="UP000050794"/>
    </source>
</evidence>